<name>A0A840UNW8_9FIRM</name>
<dbReference type="Pfam" id="PF13472">
    <property type="entry name" value="Lipase_GDSL_2"/>
    <property type="match status" value="1"/>
</dbReference>
<evidence type="ECO:0000259" key="2">
    <source>
        <dbReference type="Pfam" id="PF13472"/>
    </source>
</evidence>
<dbReference type="InterPro" id="IPR013783">
    <property type="entry name" value="Ig-like_fold"/>
</dbReference>
<dbReference type="SUPFAM" id="SSF52266">
    <property type="entry name" value="SGNH hydrolase"/>
    <property type="match status" value="1"/>
</dbReference>
<dbReference type="InterPro" id="IPR013830">
    <property type="entry name" value="SGNH_hydro"/>
</dbReference>
<keyword evidence="4" id="KW-1185">Reference proteome</keyword>
<proteinExistence type="predicted"/>
<gene>
    <name evidence="3" type="ORF">HNR32_001046</name>
</gene>
<dbReference type="InterPro" id="IPR036514">
    <property type="entry name" value="SGNH_hydro_sf"/>
</dbReference>
<accession>A0A840UNW8</accession>
<dbReference type="RefSeq" id="WP_183860339.1">
    <property type="nucleotide sequence ID" value="NZ_JACHFH010000010.1"/>
</dbReference>
<dbReference type="PANTHER" id="PTHR30383">
    <property type="entry name" value="THIOESTERASE 1/PROTEASE 1/LYSOPHOSPHOLIPASE L1"/>
    <property type="match status" value="1"/>
</dbReference>
<dbReference type="Gene3D" id="2.60.40.10">
    <property type="entry name" value="Immunoglobulins"/>
    <property type="match status" value="1"/>
</dbReference>
<protein>
    <submittedName>
        <fullName evidence="3">Lysophospholipase L1-like esterase</fullName>
    </submittedName>
</protein>
<dbReference type="Gene3D" id="3.40.50.1110">
    <property type="entry name" value="SGNH hydrolase"/>
    <property type="match status" value="1"/>
</dbReference>
<feature type="transmembrane region" description="Helical" evidence="1">
    <location>
        <begin position="5"/>
        <end position="22"/>
    </location>
</feature>
<feature type="domain" description="SGNH hydrolase-type esterase" evidence="2">
    <location>
        <begin position="352"/>
        <end position="521"/>
    </location>
</feature>
<dbReference type="Proteomes" id="UP000559117">
    <property type="component" value="Unassembled WGS sequence"/>
</dbReference>
<keyword evidence="1" id="KW-0812">Transmembrane</keyword>
<keyword evidence="1" id="KW-1133">Transmembrane helix</keyword>
<sequence length="538" mass="61552">MKKIIVFSIIMLYFTLLCIFLTEKTDPLSLQKLAWQIHFANKDEITWQRLPYPCYYEIDTFIKNPENSAVKEQYKLIKRSFTFNNDFAPPTALIPVYYRIKAFGLFGSIGQASSFKGDPVFTGSPLKPHPITNYDRKNPASYKPFLIWHTVPNAVYYELEILSGPPDDPEGISLSQKNHLYSTQEIFTHGYQVDLTAFKKIPQLFWRVRALNIYGRPIGIFSHAQPIYVDKNKPYPVSPLIDNYDAIAPETMPLYPVYHWLPMVNVSRYEIELLSNIPLNNNPAIIDKSHIKTLTVDGLFTCYDTEALIKSGTYYWRVRGLSSTGQPIGLWSDSQKIIVPSPKDINVDVATFGDSITHGGGNLSYSPANKEYNYQLYLDFPTVNLAKSGDTVKMALDRFDKDVLPFAPKNLLILCGTNSIRNETIAAPTIIDNLKKLRQKCLDNNIRPVFITLPPLNRQNIKNSFHTNTDPKWKDKLVQVNGYILTLPYHIDIEPYFYDKNGNLADIYSSDGLHPNLDGKKLMADIINQHKDLFIWSK</sequence>
<dbReference type="EMBL" id="JACHFH010000010">
    <property type="protein sequence ID" value="MBB5335902.1"/>
    <property type="molecule type" value="Genomic_DNA"/>
</dbReference>
<keyword evidence="1" id="KW-0472">Membrane</keyword>
<evidence type="ECO:0000256" key="1">
    <source>
        <dbReference type="SAM" id="Phobius"/>
    </source>
</evidence>
<evidence type="ECO:0000313" key="4">
    <source>
        <dbReference type="Proteomes" id="UP000559117"/>
    </source>
</evidence>
<organism evidence="3 4">
    <name type="scientific">Pectinatus brassicae</name>
    <dbReference type="NCBI Taxonomy" id="862415"/>
    <lineage>
        <taxon>Bacteria</taxon>
        <taxon>Bacillati</taxon>
        <taxon>Bacillota</taxon>
        <taxon>Negativicutes</taxon>
        <taxon>Selenomonadales</taxon>
        <taxon>Selenomonadaceae</taxon>
        <taxon>Pectinatus</taxon>
    </lineage>
</organism>
<dbReference type="InterPro" id="IPR051532">
    <property type="entry name" value="Ester_Hydrolysis_Enzymes"/>
</dbReference>
<comment type="caution">
    <text evidence="3">The sequence shown here is derived from an EMBL/GenBank/DDBJ whole genome shotgun (WGS) entry which is preliminary data.</text>
</comment>
<evidence type="ECO:0000313" key="3">
    <source>
        <dbReference type="EMBL" id="MBB5335902.1"/>
    </source>
</evidence>
<reference evidence="3 4" key="1">
    <citation type="submission" date="2020-08" db="EMBL/GenBank/DDBJ databases">
        <title>Genomic Encyclopedia of Type Strains, Phase IV (KMG-IV): sequencing the most valuable type-strain genomes for metagenomic binning, comparative biology and taxonomic classification.</title>
        <authorList>
            <person name="Goeker M."/>
        </authorList>
    </citation>
    <scope>NUCLEOTIDE SEQUENCE [LARGE SCALE GENOMIC DNA]</scope>
    <source>
        <strain evidence="3 4">DSM 24661</strain>
    </source>
</reference>
<dbReference type="AlphaFoldDB" id="A0A840UNW8"/>